<gene>
    <name evidence="1" type="ORF">EPI10_008198</name>
</gene>
<sequence>MSSTPDELYPDLEQLLRHNHPAMNNDPSAGKLIIVEPREQQGHNREKVPIAQRTLCEYILPTPDAVGGSTKRPTINANNFEIKTTTVQMIQNLIQFKGKMVEDPN</sequence>
<evidence type="ECO:0000313" key="1">
    <source>
        <dbReference type="EMBL" id="KAA3463882.1"/>
    </source>
</evidence>
<evidence type="ECO:0000313" key="2">
    <source>
        <dbReference type="Proteomes" id="UP000325315"/>
    </source>
</evidence>
<proteinExistence type="predicted"/>
<dbReference type="AlphaFoldDB" id="A0A5B6V416"/>
<dbReference type="OrthoDB" id="1417698at2759"/>
<keyword evidence="2" id="KW-1185">Reference proteome</keyword>
<dbReference type="Proteomes" id="UP000325315">
    <property type="component" value="Unassembled WGS sequence"/>
</dbReference>
<accession>A0A5B6V416</accession>
<name>A0A5B6V416_9ROSI</name>
<comment type="caution">
    <text evidence="1">The sequence shown here is derived from an EMBL/GenBank/DDBJ whole genome shotgun (WGS) entry which is preliminary data.</text>
</comment>
<dbReference type="EMBL" id="SMMG02000008">
    <property type="protein sequence ID" value="KAA3463882.1"/>
    <property type="molecule type" value="Genomic_DNA"/>
</dbReference>
<reference evidence="2" key="1">
    <citation type="journal article" date="2019" name="Plant Biotechnol. J.">
        <title>Genome sequencing of the Australian wild diploid species Gossypium australe highlights disease resistance and delayed gland morphogenesis.</title>
        <authorList>
            <person name="Cai Y."/>
            <person name="Cai X."/>
            <person name="Wang Q."/>
            <person name="Wang P."/>
            <person name="Zhang Y."/>
            <person name="Cai C."/>
            <person name="Xu Y."/>
            <person name="Wang K."/>
            <person name="Zhou Z."/>
            <person name="Wang C."/>
            <person name="Geng S."/>
            <person name="Li B."/>
            <person name="Dong Q."/>
            <person name="Hou Y."/>
            <person name="Wang H."/>
            <person name="Ai P."/>
            <person name="Liu Z."/>
            <person name="Yi F."/>
            <person name="Sun M."/>
            <person name="An G."/>
            <person name="Cheng J."/>
            <person name="Zhang Y."/>
            <person name="Shi Q."/>
            <person name="Xie Y."/>
            <person name="Shi X."/>
            <person name="Chang Y."/>
            <person name="Huang F."/>
            <person name="Chen Y."/>
            <person name="Hong S."/>
            <person name="Mi L."/>
            <person name="Sun Q."/>
            <person name="Zhang L."/>
            <person name="Zhou B."/>
            <person name="Peng R."/>
            <person name="Zhang X."/>
            <person name="Liu F."/>
        </authorList>
    </citation>
    <scope>NUCLEOTIDE SEQUENCE [LARGE SCALE GENOMIC DNA]</scope>
    <source>
        <strain evidence="2">cv. PA1801</strain>
    </source>
</reference>
<organism evidence="1 2">
    <name type="scientific">Gossypium australe</name>
    <dbReference type="NCBI Taxonomy" id="47621"/>
    <lineage>
        <taxon>Eukaryota</taxon>
        <taxon>Viridiplantae</taxon>
        <taxon>Streptophyta</taxon>
        <taxon>Embryophyta</taxon>
        <taxon>Tracheophyta</taxon>
        <taxon>Spermatophyta</taxon>
        <taxon>Magnoliopsida</taxon>
        <taxon>eudicotyledons</taxon>
        <taxon>Gunneridae</taxon>
        <taxon>Pentapetalae</taxon>
        <taxon>rosids</taxon>
        <taxon>malvids</taxon>
        <taxon>Malvales</taxon>
        <taxon>Malvaceae</taxon>
        <taxon>Malvoideae</taxon>
        <taxon>Gossypium</taxon>
    </lineage>
</organism>
<protein>
    <submittedName>
        <fullName evidence="1">Integrase-like protein</fullName>
    </submittedName>
</protein>